<organism evidence="9">
    <name type="scientific">Menopon gallinae</name>
    <name type="common">poultry shaft louse</name>
    <dbReference type="NCBI Taxonomy" id="328185"/>
    <lineage>
        <taxon>Eukaryota</taxon>
        <taxon>Metazoa</taxon>
        <taxon>Ecdysozoa</taxon>
        <taxon>Arthropoda</taxon>
        <taxon>Hexapoda</taxon>
        <taxon>Insecta</taxon>
        <taxon>Pterygota</taxon>
        <taxon>Neoptera</taxon>
        <taxon>Paraneoptera</taxon>
        <taxon>Psocodea</taxon>
        <taxon>Troctomorpha</taxon>
        <taxon>Phthiraptera</taxon>
        <taxon>Amblycera</taxon>
        <taxon>Menoponidae</taxon>
        <taxon>Menopon</taxon>
    </lineage>
</organism>
<dbReference type="PANTHER" id="PTHR21143">
    <property type="entry name" value="INVERTEBRATE GUSTATORY RECEPTOR"/>
    <property type="match status" value="1"/>
</dbReference>
<evidence type="ECO:0000256" key="3">
    <source>
        <dbReference type="ARBA" id="ARBA00022692"/>
    </source>
</evidence>
<dbReference type="AlphaFoldDB" id="A0AAW2I4F1"/>
<sequence>MSIKFQVWKGLMEPPCQLLQPCQVIKMVQMGCKIKGKLLEDDVDRNVVLWPMLTVFRITGVLPVSIRWVAGKNGYKYVNVTACKFYLAVSALLLLVTIVHTLWAPMMLLRLEKSIMVAFAKTKEISHNLTMEHDRQMLTSKQAMVVKILHPLLICITSLTARGLSVSLVPRRIPRLMKKLNRIDEVLSVPSEMCRSNGAALLSFIAVLFILNIPLMAYHLWQLSFFHSGWGNAWEAFSIFNIFTTFSMEFQFMTLCYVARSRLAYINEKLGDFVADEFASKTPEFFRPSRKRKIDVEVLSSILKIDLSKEVSRCIQERSLSLRSLRSGHILLGDVMDDINSIYQIHLLVSIFSSISKILFNLYFSIFGFITSTKNLPSKIQRRQMYIVCFWTVFYCLRFLLIVVFAHLTSKESAKTKGIVTKIDPRIFEESEKEEIKMFWEHLSGRDFEFSACGLFNLNMALITSTFSSGITYLVIMAQFHS</sequence>
<dbReference type="Pfam" id="PF08395">
    <property type="entry name" value="7tm_7"/>
    <property type="match status" value="1"/>
</dbReference>
<evidence type="ECO:0000256" key="4">
    <source>
        <dbReference type="ARBA" id="ARBA00022989"/>
    </source>
</evidence>
<comment type="similarity">
    <text evidence="8">Belongs to the insect chemoreceptor superfamily. Gustatory receptor (GR) family.</text>
</comment>
<evidence type="ECO:0000256" key="2">
    <source>
        <dbReference type="ARBA" id="ARBA00022475"/>
    </source>
</evidence>
<keyword evidence="6 8" id="KW-0675">Receptor</keyword>
<dbReference type="GO" id="GO:0008049">
    <property type="term" value="P:male courtship behavior"/>
    <property type="evidence" value="ECO:0007669"/>
    <property type="project" value="TreeGrafter"/>
</dbReference>
<proteinExistence type="inferred from homology"/>
<reference evidence="9" key="1">
    <citation type="journal article" date="2024" name="Gigascience">
        <title>Chromosome-level genome of the poultry shaft louse Menopon gallinae provides insight into the host-switching and adaptive evolution of parasitic lice.</title>
        <authorList>
            <person name="Xu Y."/>
            <person name="Ma L."/>
            <person name="Liu S."/>
            <person name="Liang Y."/>
            <person name="Liu Q."/>
            <person name="He Z."/>
            <person name="Tian L."/>
            <person name="Duan Y."/>
            <person name="Cai W."/>
            <person name="Li H."/>
            <person name="Song F."/>
        </authorList>
    </citation>
    <scope>NUCLEOTIDE SEQUENCE</scope>
    <source>
        <strain evidence="9">Cailab_2023a</strain>
    </source>
</reference>
<keyword evidence="2 8" id="KW-1003">Cell membrane</keyword>
<keyword evidence="3 8" id="KW-0812">Transmembrane</keyword>
<gene>
    <name evidence="9" type="ORF">PYX00_004238</name>
</gene>
<protein>
    <recommendedName>
        <fullName evidence="8">Gustatory receptor</fullName>
    </recommendedName>
</protein>
<evidence type="ECO:0000256" key="1">
    <source>
        <dbReference type="ARBA" id="ARBA00004651"/>
    </source>
</evidence>
<dbReference type="GO" id="GO:0043025">
    <property type="term" value="C:neuronal cell body"/>
    <property type="evidence" value="ECO:0007669"/>
    <property type="project" value="TreeGrafter"/>
</dbReference>
<feature type="transmembrane region" description="Helical" evidence="8">
    <location>
        <begin position="48"/>
        <end position="70"/>
    </location>
</feature>
<keyword evidence="5 8" id="KW-0472">Membrane</keyword>
<name>A0AAW2I4F1_9NEOP</name>
<dbReference type="InterPro" id="IPR013604">
    <property type="entry name" value="7TM_chemorcpt"/>
</dbReference>
<feature type="transmembrane region" description="Helical" evidence="8">
    <location>
        <begin position="342"/>
        <end position="364"/>
    </location>
</feature>
<dbReference type="GO" id="GO:0030425">
    <property type="term" value="C:dendrite"/>
    <property type="evidence" value="ECO:0007669"/>
    <property type="project" value="TreeGrafter"/>
</dbReference>
<feature type="transmembrane region" description="Helical" evidence="8">
    <location>
        <begin position="456"/>
        <end position="476"/>
    </location>
</feature>
<accession>A0AAW2I4F1</accession>
<dbReference type="PANTHER" id="PTHR21143:SF133">
    <property type="entry name" value="GUSTATORY AND PHEROMONE RECEPTOR 32A-RELATED"/>
    <property type="match status" value="1"/>
</dbReference>
<dbReference type="EMBL" id="JARGDH010000002">
    <property type="protein sequence ID" value="KAL0276726.1"/>
    <property type="molecule type" value="Genomic_DNA"/>
</dbReference>
<feature type="transmembrane region" description="Helical" evidence="8">
    <location>
        <begin position="148"/>
        <end position="169"/>
    </location>
</feature>
<evidence type="ECO:0000256" key="6">
    <source>
        <dbReference type="ARBA" id="ARBA00023170"/>
    </source>
</evidence>
<dbReference type="GO" id="GO:0007635">
    <property type="term" value="P:chemosensory behavior"/>
    <property type="evidence" value="ECO:0007669"/>
    <property type="project" value="TreeGrafter"/>
</dbReference>
<dbReference type="GO" id="GO:0005886">
    <property type="term" value="C:plasma membrane"/>
    <property type="evidence" value="ECO:0007669"/>
    <property type="project" value="UniProtKB-SubCell"/>
</dbReference>
<dbReference type="GO" id="GO:0007165">
    <property type="term" value="P:signal transduction"/>
    <property type="evidence" value="ECO:0007669"/>
    <property type="project" value="UniProtKB-KW"/>
</dbReference>
<comment type="function">
    <text evidence="8">Gustatory receptor which mediates acceptance or avoidance behavior, depending on its substrates.</text>
</comment>
<keyword evidence="4 8" id="KW-1133">Transmembrane helix</keyword>
<evidence type="ECO:0000256" key="8">
    <source>
        <dbReference type="RuleBase" id="RU363108"/>
    </source>
</evidence>
<feature type="transmembrane region" description="Helical" evidence="8">
    <location>
        <begin position="199"/>
        <end position="221"/>
    </location>
</feature>
<comment type="subcellular location">
    <subcellularLocation>
        <location evidence="1 8">Cell membrane</location>
        <topology evidence="1 8">Multi-pass membrane protein</topology>
    </subcellularLocation>
</comment>
<evidence type="ECO:0000313" key="9">
    <source>
        <dbReference type="EMBL" id="KAL0276726.1"/>
    </source>
</evidence>
<dbReference type="GO" id="GO:0030424">
    <property type="term" value="C:axon"/>
    <property type="evidence" value="ECO:0007669"/>
    <property type="project" value="TreeGrafter"/>
</dbReference>
<feature type="transmembrane region" description="Helical" evidence="8">
    <location>
        <begin position="82"/>
        <end position="103"/>
    </location>
</feature>
<feature type="transmembrane region" description="Helical" evidence="8">
    <location>
        <begin position="385"/>
        <end position="408"/>
    </location>
</feature>
<comment type="caution">
    <text evidence="9">The sequence shown here is derived from an EMBL/GenBank/DDBJ whole genome shotgun (WGS) entry which is preliminary data.</text>
</comment>
<keyword evidence="7 8" id="KW-0807">Transducer</keyword>
<evidence type="ECO:0000256" key="7">
    <source>
        <dbReference type="ARBA" id="ARBA00023224"/>
    </source>
</evidence>
<dbReference type="GO" id="GO:0050909">
    <property type="term" value="P:sensory perception of taste"/>
    <property type="evidence" value="ECO:0007669"/>
    <property type="project" value="InterPro"/>
</dbReference>
<evidence type="ECO:0000256" key="5">
    <source>
        <dbReference type="ARBA" id="ARBA00023136"/>
    </source>
</evidence>